<name>A0A6I4UDD7_9SPHN</name>
<accession>A0A6I4UDD7</accession>
<gene>
    <name evidence="1" type="ORF">GRI59_01020</name>
</gene>
<evidence type="ECO:0000313" key="1">
    <source>
        <dbReference type="EMBL" id="MXP37191.1"/>
    </source>
</evidence>
<dbReference type="Proteomes" id="UP000430021">
    <property type="component" value="Unassembled WGS sequence"/>
</dbReference>
<dbReference type="RefSeq" id="WP_160760365.1">
    <property type="nucleotide sequence ID" value="NZ_WTYB01000001.1"/>
</dbReference>
<dbReference type="InterPro" id="IPR014915">
    <property type="entry name" value="Phage_TLS_TfmB"/>
</dbReference>
<dbReference type="OrthoDB" id="7363705at2"/>
<organism evidence="1 2">
    <name type="scientific">Erythrobacter ramosus</name>
    <dbReference type="NCBI Taxonomy" id="35811"/>
    <lineage>
        <taxon>Bacteria</taxon>
        <taxon>Pseudomonadati</taxon>
        <taxon>Pseudomonadota</taxon>
        <taxon>Alphaproteobacteria</taxon>
        <taxon>Sphingomonadales</taxon>
        <taxon>Erythrobacteraceae</taxon>
        <taxon>Erythrobacter/Porphyrobacter group</taxon>
        <taxon>Erythrobacter</taxon>
    </lineage>
</organism>
<dbReference type="EMBL" id="WTYB01000001">
    <property type="protein sequence ID" value="MXP37191.1"/>
    <property type="molecule type" value="Genomic_DNA"/>
</dbReference>
<reference evidence="1 2" key="1">
    <citation type="submission" date="2019-12" db="EMBL/GenBank/DDBJ databases">
        <title>Genomic-based taxomic classification of the family Erythrobacteraceae.</title>
        <authorList>
            <person name="Xu L."/>
        </authorList>
    </citation>
    <scope>NUCLEOTIDE SEQUENCE [LARGE SCALE GENOMIC DNA]</scope>
    <source>
        <strain evidence="1 2">JCM 10282</strain>
    </source>
</reference>
<proteinExistence type="predicted"/>
<sequence length="96" mass="10683">MKFWGASEEILTACQEAVEEDFIVWPENWDIVVAFLAVATQWNAVCMATMSSVRLHWLGLNYAAVRARFPAMSEATFQGLQIMEVAARAELNSANG</sequence>
<evidence type="ECO:0000313" key="2">
    <source>
        <dbReference type="Proteomes" id="UP000430021"/>
    </source>
</evidence>
<protein>
    <submittedName>
        <fullName evidence="1">Uncharacterized protein</fullName>
    </submittedName>
</protein>
<dbReference type="Pfam" id="PF08809">
    <property type="entry name" value="DUF1799"/>
    <property type="match status" value="1"/>
</dbReference>
<comment type="caution">
    <text evidence="1">The sequence shown here is derived from an EMBL/GenBank/DDBJ whole genome shotgun (WGS) entry which is preliminary data.</text>
</comment>
<dbReference type="AlphaFoldDB" id="A0A6I4UDD7"/>